<protein>
    <submittedName>
        <fullName evidence="2">Uncharacterized protein</fullName>
    </submittedName>
</protein>
<feature type="compositionally biased region" description="Pro residues" evidence="1">
    <location>
        <begin position="962"/>
        <end position="972"/>
    </location>
</feature>
<evidence type="ECO:0000256" key="1">
    <source>
        <dbReference type="SAM" id="MobiDB-lite"/>
    </source>
</evidence>
<feature type="region of interest" description="Disordered" evidence="1">
    <location>
        <begin position="955"/>
        <end position="999"/>
    </location>
</feature>
<dbReference type="AlphaFoldDB" id="A0AAJ0BSK6"/>
<dbReference type="Proteomes" id="UP001244011">
    <property type="component" value="Unassembled WGS sequence"/>
</dbReference>
<accession>A0AAJ0BSK6</accession>
<dbReference type="RefSeq" id="XP_060278532.1">
    <property type="nucleotide sequence ID" value="XM_060429296.1"/>
</dbReference>
<feature type="compositionally biased region" description="Basic and acidic residues" evidence="1">
    <location>
        <begin position="798"/>
        <end position="807"/>
    </location>
</feature>
<organism evidence="2 3">
    <name type="scientific">Phialemonium atrogriseum</name>
    <dbReference type="NCBI Taxonomy" id="1093897"/>
    <lineage>
        <taxon>Eukaryota</taxon>
        <taxon>Fungi</taxon>
        <taxon>Dikarya</taxon>
        <taxon>Ascomycota</taxon>
        <taxon>Pezizomycotina</taxon>
        <taxon>Sordariomycetes</taxon>
        <taxon>Sordariomycetidae</taxon>
        <taxon>Cephalothecales</taxon>
        <taxon>Cephalothecaceae</taxon>
        <taxon>Phialemonium</taxon>
    </lineage>
</organism>
<gene>
    <name evidence="2" type="ORF">QBC33DRAFT_552283</name>
</gene>
<feature type="region of interest" description="Disordered" evidence="1">
    <location>
        <begin position="788"/>
        <end position="825"/>
    </location>
</feature>
<feature type="compositionally biased region" description="Pro residues" evidence="1">
    <location>
        <begin position="808"/>
        <end position="819"/>
    </location>
</feature>
<evidence type="ECO:0000313" key="3">
    <source>
        <dbReference type="Proteomes" id="UP001244011"/>
    </source>
</evidence>
<dbReference type="GeneID" id="85312483"/>
<sequence length="1170" mass="128161">MPRPYTRYPCGIYGPRNLVRRHARRLKRRLQAEALGLVADEPPVLGPGLEQLFSFYAPALEAGVYTVTLEQDIVSAATSEKLTIPRPGDNTVSQKFEVVAPRFTLPDGAVHSSFPPQGYGALAKTLPHVVLSDPHLPWDRIASALPDQKSPDWMRNQVPWLALLVFTADELTLSASQLNGPGSLFANTSLGSGIRQSQTCTINMPITDVPNILSTISPVAALPPEPSDDKSTDLIFVPSAIFSELFASYDINGNPVTQTGPDVSRYKYLAHVRDINTTGMADAGVEDNGVFGIVVSHRTGPLSNTQPQAVVAHLVSIEGVESDYMNGLWPINAGQTPYVAMSSLYSWNFVTLPEGSFDIETTLVNLGSGVNVLRAPDAVIQAVDTSTQMGVRLQKRLEDGYTLTRYRTATGEVSAAIYRGPFTPTLVPYPLMPGNQGQEGSTWLSNCGTDLQIMDPEVGIMDITYSVAWQLGKTLAVSDQAFTTALGKLRTSIFGAAMNNAKGEILRERKAYKDRKETIVSLTETIPRLNTLHRDTGGLFGPGGSMSDRWRRTQPEQLDLSYHGPLISRIFRKHADAMGAKLMMSSNGEGTERYDEQNMPVSTDWMVVLTWVLDKMFLYNIPAHYLIVDPTYLALETLRFFHVDRNWTDALIDGALSLGNNLAGVDQVRQTIHLMISEYLYPSPPVSPPPQFPLYGFLLHSEAVTQYPDLKVSVELVGVSDDAAPMLRHENLDVSEGVMLCLLDQVPGNPGLQSITFTQPPHQQSFIAGAELDEHHIKTLYKRIFTAEGQTPDPTPWDAHHWMRPDDPNQPVPQQPQDPPQDQGVPHAAAVFKWGAQLDPEVRTLLPVSWTNDVNGVLNYFGVNPNDPSNPFYYDAIPNAALAGIQLNNPIYQLVIGESSSSMAVPKGQSPSSSTFPFPTAVQHAASHPFNLPHRHLQRRRIGRMPPALQLTTADFLRGPSHGPPLLPPPHSRPNRSPRTGPLFGNPPEGDNPAFQGPAGAPQYTISCVPIDNDPSNPGIPCGTGIPKDLVFKIVQIPDSVTPSSSKYLLQSFTIVLELAGGDPPRWDSCLLSGYTGPGPSMASNVRFNVLVQVENDPLHGRCLALRVLPRSTTGSAEPRMCEEMTFILPVCDILKHDPAKRIPVWITPSYVNFDPVTGVDYYILSFQQK</sequence>
<comment type="caution">
    <text evidence="2">The sequence shown here is derived from an EMBL/GenBank/DDBJ whole genome shotgun (WGS) entry which is preliminary data.</text>
</comment>
<keyword evidence="3" id="KW-1185">Reference proteome</keyword>
<name>A0AAJ0BSK6_9PEZI</name>
<dbReference type="EMBL" id="MU839039">
    <property type="protein sequence ID" value="KAK1762319.1"/>
    <property type="molecule type" value="Genomic_DNA"/>
</dbReference>
<evidence type="ECO:0000313" key="2">
    <source>
        <dbReference type="EMBL" id="KAK1762319.1"/>
    </source>
</evidence>
<reference evidence="2" key="1">
    <citation type="submission" date="2023-06" db="EMBL/GenBank/DDBJ databases">
        <title>Genome-scale phylogeny and comparative genomics of the fungal order Sordariales.</title>
        <authorList>
            <consortium name="Lawrence Berkeley National Laboratory"/>
            <person name="Hensen N."/>
            <person name="Bonometti L."/>
            <person name="Westerberg I."/>
            <person name="Brannstrom I.O."/>
            <person name="Guillou S."/>
            <person name="Cros-Aarteil S."/>
            <person name="Calhoun S."/>
            <person name="Haridas S."/>
            <person name="Kuo A."/>
            <person name="Mondo S."/>
            <person name="Pangilinan J."/>
            <person name="Riley R."/>
            <person name="Labutti K."/>
            <person name="Andreopoulos B."/>
            <person name="Lipzen A."/>
            <person name="Chen C."/>
            <person name="Yanf M."/>
            <person name="Daum C."/>
            <person name="Ng V."/>
            <person name="Clum A."/>
            <person name="Steindorff A."/>
            <person name="Ohm R."/>
            <person name="Martin F."/>
            <person name="Silar P."/>
            <person name="Natvig D."/>
            <person name="Lalanne C."/>
            <person name="Gautier V."/>
            <person name="Ament-Velasquez S.L."/>
            <person name="Kruys A."/>
            <person name="Hutchinson M.I."/>
            <person name="Powell A.J."/>
            <person name="Barry K."/>
            <person name="Miller A.N."/>
            <person name="Grigoriev I.V."/>
            <person name="Debuchy R."/>
            <person name="Gladieux P."/>
            <person name="Thoren M.H."/>
            <person name="Johannesson H."/>
        </authorList>
    </citation>
    <scope>NUCLEOTIDE SEQUENCE</scope>
    <source>
        <strain evidence="2">8032-3</strain>
    </source>
</reference>
<proteinExistence type="predicted"/>